<evidence type="ECO:0000313" key="3">
    <source>
        <dbReference type="Proteomes" id="UP001345013"/>
    </source>
</evidence>
<protein>
    <submittedName>
        <fullName evidence="2">Uncharacterized protein</fullName>
    </submittedName>
</protein>
<organism evidence="2 3">
    <name type="scientific">Lithohypha guttulata</name>
    <dbReference type="NCBI Taxonomy" id="1690604"/>
    <lineage>
        <taxon>Eukaryota</taxon>
        <taxon>Fungi</taxon>
        <taxon>Dikarya</taxon>
        <taxon>Ascomycota</taxon>
        <taxon>Pezizomycotina</taxon>
        <taxon>Eurotiomycetes</taxon>
        <taxon>Chaetothyriomycetidae</taxon>
        <taxon>Chaetothyriales</taxon>
        <taxon>Trichomeriaceae</taxon>
        <taxon>Lithohypha</taxon>
    </lineage>
</organism>
<keyword evidence="3" id="KW-1185">Reference proteome</keyword>
<evidence type="ECO:0000313" key="2">
    <source>
        <dbReference type="EMBL" id="KAK5092429.1"/>
    </source>
</evidence>
<comment type="caution">
    <text evidence="2">The sequence shown here is derived from an EMBL/GenBank/DDBJ whole genome shotgun (WGS) entry which is preliminary data.</text>
</comment>
<evidence type="ECO:0000256" key="1">
    <source>
        <dbReference type="SAM" id="MobiDB-lite"/>
    </source>
</evidence>
<feature type="region of interest" description="Disordered" evidence="1">
    <location>
        <begin position="235"/>
        <end position="263"/>
    </location>
</feature>
<dbReference type="PANTHER" id="PTHR33112">
    <property type="entry name" value="DOMAIN PROTEIN, PUTATIVE-RELATED"/>
    <property type="match status" value="1"/>
</dbReference>
<gene>
    <name evidence="2" type="ORF">LTR24_005247</name>
</gene>
<accession>A0ABR0K9M6</accession>
<name>A0ABR0K9M6_9EURO</name>
<feature type="compositionally biased region" description="Basic and acidic residues" evidence="1">
    <location>
        <begin position="235"/>
        <end position="253"/>
    </location>
</feature>
<dbReference type="Proteomes" id="UP001345013">
    <property type="component" value="Unassembled WGS sequence"/>
</dbReference>
<sequence length="425" mass="47257">MVIPQLSVSNEWNYLGKSPDYAAAIREYSQRDLTDQGDVLLAIDGLLRTLRLDAGRFVAGLPEAHFLQSLLWHPEPGSHHTRANYNLPTWTWASWRREKGIVFGVLDVRLLRLIILTIQNVFISSKRFLSDLLSSSSSDSTSSWHSTSSSSYSSPSSSSSSSSSGRPILPPLVSYEKKDWTTLNAMSKATVNVDLCFGLPLMFRHHTVKHVFLCEDGKAIELACEEPLSFSTFTRDEKKPGSVDDEDSKEKQRSGKAKSCASRKVRRHHKVVAKPIKGPVLSMRTVVVKLSVGACLSPSQPRDDNEASIFELVDSGLSRIKMLFNCCQVVEEVIGWNSGKHLAGNYGLGKSASLLEKQPSVMSFFNALLTAKNGEPRPKFLWSTVNLLLVERGDKDNIARRIGVDRVIFEAWLFKSSKPEEAMLA</sequence>
<dbReference type="PANTHER" id="PTHR33112:SF16">
    <property type="entry name" value="HETEROKARYON INCOMPATIBILITY DOMAIN-CONTAINING PROTEIN"/>
    <property type="match status" value="1"/>
</dbReference>
<feature type="region of interest" description="Disordered" evidence="1">
    <location>
        <begin position="136"/>
        <end position="166"/>
    </location>
</feature>
<reference evidence="2 3" key="1">
    <citation type="submission" date="2023-08" db="EMBL/GenBank/DDBJ databases">
        <title>Black Yeasts Isolated from many extreme environments.</title>
        <authorList>
            <person name="Coleine C."/>
            <person name="Stajich J.E."/>
            <person name="Selbmann L."/>
        </authorList>
    </citation>
    <scope>NUCLEOTIDE SEQUENCE [LARGE SCALE GENOMIC DNA]</scope>
    <source>
        <strain evidence="2 3">CCFEE 5885</strain>
    </source>
</reference>
<dbReference type="EMBL" id="JAVRRG010000058">
    <property type="protein sequence ID" value="KAK5092429.1"/>
    <property type="molecule type" value="Genomic_DNA"/>
</dbReference>
<feature type="compositionally biased region" description="Low complexity" evidence="1">
    <location>
        <begin position="136"/>
        <end position="164"/>
    </location>
</feature>
<proteinExistence type="predicted"/>